<accession>D4ILC4</accession>
<gene>
    <name evidence="2" type="ORF">AL1_12630</name>
</gene>
<dbReference type="EMBL" id="FP929032">
    <property type="protein sequence ID" value="CBK63736.1"/>
    <property type="molecule type" value="Genomic_DNA"/>
</dbReference>
<sequence length="35" mass="4065">MQQEDDLRALAKIVAFILAVGIICNVTNIYWFCYE</sequence>
<organism evidence="2 3">
    <name type="scientific">Alistipes shahii WAL 8301</name>
    <dbReference type="NCBI Taxonomy" id="717959"/>
    <lineage>
        <taxon>Bacteria</taxon>
        <taxon>Pseudomonadati</taxon>
        <taxon>Bacteroidota</taxon>
        <taxon>Bacteroidia</taxon>
        <taxon>Bacteroidales</taxon>
        <taxon>Rikenellaceae</taxon>
        <taxon>Alistipes</taxon>
    </lineage>
</organism>
<reference evidence="2 3" key="1">
    <citation type="submission" date="2010-03" db="EMBL/GenBank/DDBJ databases">
        <title>The genome sequence of Alistipes shahii WAL 8301.</title>
        <authorList>
            <consortium name="metaHIT consortium -- http://www.metahit.eu/"/>
            <person name="Pajon A."/>
            <person name="Turner K."/>
            <person name="Parkhill J."/>
        </authorList>
    </citation>
    <scope>NUCLEOTIDE SEQUENCE [LARGE SCALE GENOMIC DNA]</scope>
    <source>
        <strain evidence="2 3">WAL 8301</strain>
    </source>
</reference>
<evidence type="ECO:0000256" key="1">
    <source>
        <dbReference type="SAM" id="Phobius"/>
    </source>
</evidence>
<feature type="transmembrane region" description="Helical" evidence="1">
    <location>
        <begin position="9"/>
        <end position="32"/>
    </location>
</feature>
<dbReference type="Proteomes" id="UP000008794">
    <property type="component" value="Chromosome"/>
</dbReference>
<keyword evidence="1" id="KW-0472">Membrane</keyword>
<dbReference type="KEGG" id="ash:AL1_12630"/>
<dbReference type="HOGENOM" id="CLU_212943_0_0_10"/>
<name>D4ILC4_9BACT</name>
<evidence type="ECO:0000313" key="3">
    <source>
        <dbReference type="Proteomes" id="UP000008794"/>
    </source>
</evidence>
<keyword evidence="3" id="KW-1185">Reference proteome</keyword>
<protein>
    <submittedName>
        <fullName evidence="2">Uncharacterized protein</fullName>
    </submittedName>
</protein>
<keyword evidence="1" id="KW-1133">Transmembrane helix</keyword>
<keyword evidence="1" id="KW-0812">Transmembrane</keyword>
<proteinExistence type="predicted"/>
<reference evidence="2 3" key="2">
    <citation type="submission" date="2010-03" db="EMBL/GenBank/DDBJ databases">
        <authorList>
            <person name="Pajon A."/>
        </authorList>
    </citation>
    <scope>NUCLEOTIDE SEQUENCE [LARGE SCALE GENOMIC DNA]</scope>
    <source>
        <strain evidence="2 3">WAL 8301</strain>
    </source>
</reference>
<evidence type="ECO:0000313" key="2">
    <source>
        <dbReference type="EMBL" id="CBK63736.1"/>
    </source>
</evidence>
<dbReference type="AlphaFoldDB" id="D4ILC4"/>
<dbReference type="STRING" id="717959.AL1_12630"/>